<sequence>MTVIVRPYRESDRADLYDICVRTAHQGGDSRHLYPDPDLMPSIFAAPYVRFEPELAFVADDGTRAVGYIVGTADTARFVRAFREEWLPELATRYPAPVAPPATPTEEMVALMHDPERMILPELADYPAHLHIDLLPGHQGAGHGRRLMTAFLGALAGQGVPAVHLGMVTANTGARAFYDRLGFHEIPVPDPGPLTYLGRSTAP</sequence>
<keyword evidence="3" id="KW-1185">Reference proteome</keyword>
<dbReference type="EMBL" id="QZEY01000028">
    <property type="protein sequence ID" value="RJL20850.1"/>
    <property type="molecule type" value="Genomic_DNA"/>
</dbReference>
<dbReference type="OrthoDB" id="8593648at2"/>
<dbReference type="GO" id="GO:0016747">
    <property type="term" value="F:acyltransferase activity, transferring groups other than amino-acyl groups"/>
    <property type="evidence" value="ECO:0007669"/>
    <property type="project" value="InterPro"/>
</dbReference>
<dbReference type="InterPro" id="IPR000182">
    <property type="entry name" value="GNAT_dom"/>
</dbReference>
<comment type="caution">
    <text evidence="2">The sequence shown here is derived from an EMBL/GenBank/DDBJ whole genome shotgun (WGS) entry which is preliminary data.</text>
</comment>
<dbReference type="PANTHER" id="PTHR13170:SF16">
    <property type="entry name" value="PROTEIN O-GLCNACASE"/>
    <property type="match status" value="1"/>
</dbReference>
<evidence type="ECO:0000259" key="1">
    <source>
        <dbReference type="PROSITE" id="PS51186"/>
    </source>
</evidence>
<keyword evidence="2" id="KW-0808">Transferase</keyword>
<gene>
    <name evidence="2" type="ORF">D5H75_38870</name>
</gene>
<dbReference type="PROSITE" id="PS51186">
    <property type="entry name" value="GNAT"/>
    <property type="match status" value="1"/>
</dbReference>
<dbReference type="InterPro" id="IPR051822">
    <property type="entry name" value="Glycosyl_Hydrolase_84"/>
</dbReference>
<organism evidence="2 3">
    <name type="scientific">Bailinhaonella thermotolerans</name>
    <dbReference type="NCBI Taxonomy" id="1070861"/>
    <lineage>
        <taxon>Bacteria</taxon>
        <taxon>Bacillati</taxon>
        <taxon>Actinomycetota</taxon>
        <taxon>Actinomycetes</taxon>
        <taxon>Streptosporangiales</taxon>
        <taxon>Streptosporangiaceae</taxon>
        <taxon>Bailinhaonella</taxon>
    </lineage>
</organism>
<dbReference type="PANTHER" id="PTHR13170">
    <property type="entry name" value="O-GLCNACASE"/>
    <property type="match status" value="1"/>
</dbReference>
<dbReference type="Proteomes" id="UP000265768">
    <property type="component" value="Unassembled WGS sequence"/>
</dbReference>
<dbReference type="RefSeq" id="WP_119931662.1">
    <property type="nucleotide sequence ID" value="NZ_QZEY01000028.1"/>
</dbReference>
<proteinExistence type="predicted"/>
<dbReference type="InterPro" id="IPR016181">
    <property type="entry name" value="Acyl_CoA_acyltransferase"/>
</dbReference>
<reference evidence="2 3" key="1">
    <citation type="submission" date="2018-09" db="EMBL/GenBank/DDBJ databases">
        <title>YIM 75507 draft genome.</title>
        <authorList>
            <person name="Tang S."/>
            <person name="Feng Y."/>
        </authorList>
    </citation>
    <scope>NUCLEOTIDE SEQUENCE [LARGE SCALE GENOMIC DNA]</scope>
    <source>
        <strain evidence="2 3">YIM 75507</strain>
    </source>
</reference>
<dbReference type="SUPFAM" id="SSF55729">
    <property type="entry name" value="Acyl-CoA N-acyltransferases (Nat)"/>
    <property type="match status" value="1"/>
</dbReference>
<dbReference type="Gene3D" id="3.40.630.30">
    <property type="match status" value="1"/>
</dbReference>
<evidence type="ECO:0000313" key="3">
    <source>
        <dbReference type="Proteomes" id="UP000265768"/>
    </source>
</evidence>
<evidence type="ECO:0000313" key="2">
    <source>
        <dbReference type="EMBL" id="RJL20850.1"/>
    </source>
</evidence>
<accession>A0A3A4AJ51</accession>
<name>A0A3A4AJ51_9ACTN</name>
<dbReference type="AlphaFoldDB" id="A0A3A4AJ51"/>
<protein>
    <submittedName>
        <fullName evidence="2">GNAT family N-acetyltransferase</fullName>
    </submittedName>
</protein>
<dbReference type="Pfam" id="PF00583">
    <property type="entry name" value="Acetyltransf_1"/>
    <property type="match status" value="1"/>
</dbReference>
<feature type="domain" description="N-acetyltransferase" evidence="1">
    <location>
        <begin position="3"/>
        <end position="203"/>
    </location>
</feature>